<evidence type="ECO:0000313" key="2">
    <source>
        <dbReference type="EMBL" id="CAL8073840.1"/>
    </source>
</evidence>
<dbReference type="SUPFAM" id="SSF47565">
    <property type="entry name" value="Insect pheromone/odorant-binding proteins"/>
    <property type="match status" value="1"/>
</dbReference>
<name>A0ABP1PU99_9HEXA</name>
<keyword evidence="1" id="KW-0732">Signal</keyword>
<organism evidence="2 3">
    <name type="scientific">Orchesella dallaii</name>
    <dbReference type="NCBI Taxonomy" id="48710"/>
    <lineage>
        <taxon>Eukaryota</taxon>
        <taxon>Metazoa</taxon>
        <taxon>Ecdysozoa</taxon>
        <taxon>Arthropoda</taxon>
        <taxon>Hexapoda</taxon>
        <taxon>Collembola</taxon>
        <taxon>Entomobryomorpha</taxon>
        <taxon>Entomobryoidea</taxon>
        <taxon>Orchesellidae</taxon>
        <taxon>Orchesellinae</taxon>
        <taxon>Orchesella</taxon>
    </lineage>
</organism>
<reference evidence="2 3" key="1">
    <citation type="submission" date="2024-08" db="EMBL/GenBank/DDBJ databases">
        <authorList>
            <person name="Cucini C."/>
            <person name="Frati F."/>
        </authorList>
    </citation>
    <scope>NUCLEOTIDE SEQUENCE [LARGE SCALE GENOMIC DNA]</scope>
</reference>
<gene>
    <name evidence="2" type="ORF">ODALV1_LOCUS2726</name>
</gene>
<proteinExistence type="predicted"/>
<comment type="caution">
    <text evidence="2">The sequence shown here is derived from an EMBL/GenBank/DDBJ whole genome shotgun (WGS) entry which is preliminary data.</text>
</comment>
<dbReference type="Gene3D" id="1.10.238.20">
    <property type="entry name" value="Pheromone/general odorant binding protein domain"/>
    <property type="match status" value="1"/>
</dbReference>
<feature type="signal peptide" evidence="1">
    <location>
        <begin position="1"/>
        <end position="20"/>
    </location>
</feature>
<protein>
    <submittedName>
        <fullName evidence="2">Uncharacterized protein</fullName>
    </submittedName>
</protein>
<evidence type="ECO:0000313" key="3">
    <source>
        <dbReference type="Proteomes" id="UP001642540"/>
    </source>
</evidence>
<dbReference type="EMBL" id="CAXLJM020000007">
    <property type="protein sequence ID" value="CAL8073840.1"/>
    <property type="molecule type" value="Genomic_DNA"/>
</dbReference>
<dbReference type="InterPro" id="IPR006170">
    <property type="entry name" value="PBP/GOBP"/>
</dbReference>
<keyword evidence="3" id="KW-1185">Reference proteome</keyword>
<evidence type="ECO:0000256" key="1">
    <source>
        <dbReference type="SAM" id="SignalP"/>
    </source>
</evidence>
<sequence length="157" mass="17278">MQAYLVVAVAVVALVGFSSAEETTTSASAENSCATKFKEDPKRVNVSNACIEKTGLKPEDMPATEEEFTKKFDDKCYGKCLLSELGMLKDLKFDRDAIKADIVEHVVDKEFQAKITAYTLECIDTAEKSGPLTDDNVCKASAQLLYCCKKEEQKLPC</sequence>
<dbReference type="Proteomes" id="UP001642540">
    <property type="component" value="Unassembled WGS sequence"/>
</dbReference>
<feature type="chain" id="PRO_5047357051" evidence="1">
    <location>
        <begin position="21"/>
        <end position="157"/>
    </location>
</feature>
<dbReference type="Pfam" id="PF01395">
    <property type="entry name" value="PBP_GOBP"/>
    <property type="match status" value="1"/>
</dbReference>
<accession>A0ABP1PU99</accession>
<dbReference type="SMART" id="SM00708">
    <property type="entry name" value="PhBP"/>
    <property type="match status" value="1"/>
</dbReference>
<dbReference type="InterPro" id="IPR036728">
    <property type="entry name" value="PBP_GOBP_sf"/>
</dbReference>